<organism evidence="1 2">
    <name type="scientific">Phytophthora oleae</name>
    <dbReference type="NCBI Taxonomy" id="2107226"/>
    <lineage>
        <taxon>Eukaryota</taxon>
        <taxon>Sar</taxon>
        <taxon>Stramenopiles</taxon>
        <taxon>Oomycota</taxon>
        <taxon>Peronosporomycetes</taxon>
        <taxon>Peronosporales</taxon>
        <taxon>Peronosporaceae</taxon>
        <taxon>Phytophthora</taxon>
    </lineage>
</organism>
<dbReference type="InterPro" id="IPR036770">
    <property type="entry name" value="Ankyrin_rpt-contain_sf"/>
</dbReference>
<dbReference type="SUPFAM" id="SSF48403">
    <property type="entry name" value="Ankyrin repeat"/>
    <property type="match status" value="1"/>
</dbReference>
<name>A0ABD3FI65_9STRA</name>
<dbReference type="InterPro" id="IPR002110">
    <property type="entry name" value="Ankyrin_rpt"/>
</dbReference>
<evidence type="ECO:0008006" key="3">
    <source>
        <dbReference type="Google" id="ProtNLM"/>
    </source>
</evidence>
<evidence type="ECO:0000313" key="2">
    <source>
        <dbReference type="Proteomes" id="UP001632037"/>
    </source>
</evidence>
<comment type="caution">
    <text evidence="1">The sequence shown here is derived from an EMBL/GenBank/DDBJ whole genome shotgun (WGS) entry which is preliminary data.</text>
</comment>
<gene>
    <name evidence="1" type="ORF">V7S43_009432</name>
</gene>
<keyword evidence="2" id="KW-1185">Reference proteome</keyword>
<sequence>MSAAASMGHLPVVRWLVDNGASLFDKDMSDQTVLHVAASTLEDNLSLIDFLTSKGLEPFDRDTLGNTAMH</sequence>
<protein>
    <recommendedName>
        <fullName evidence="3">Ankyrin repeat protein</fullName>
    </recommendedName>
</protein>
<dbReference type="Pfam" id="PF13637">
    <property type="entry name" value="Ank_4"/>
    <property type="match status" value="1"/>
</dbReference>
<evidence type="ECO:0000313" key="1">
    <source>
        <dbReference type="EMBL" id="KAL3665396.1"/>
    </source>
</evidence>
<proteinExistence type="predicted"/>
<reference evidence="1 2" key="1">
    <citation type="submission" date="2024-09" db="EMBL/GenBank/DDBJ databases">
        <title>Genome sequencing and assembly of Phytophthora oleae, isolate VK10A, causative agent of rot of olive drupes.</title>
        <authorList>
            <person name="Conti Taguali S."/>
            <person name="Riolo M."/>
            <person name="La Spada F."/>
            <person name="Cacciola S.O."/>
            <person name="Dionisio G."/>
        </authorList>
    </citation>
    <scope>NUCLEOTIDE SEQUENCE [LARGE SCALE GENOMIC DNA]</scope>
    <source>
        <strain evidence="1 2">VK10A</strain>
    </source>
</reference>
<dbReference type="Proteomes" id="UP001632037">
    <property type="component" value="Unassembled WGS sequence"/>
</dbReference>
<accession>A0ABD3FI65</accession>
<dbReference type="AlphaFoldDB" id="A0ABD3FI65"/>
<dbReference type="EMBL" id="JBIMZQ010000020">
    <property type="protein sequence ID" value="KAL3665396.1"/>
    <property type="molecule type" value="Genomic_DNA"/>
</dbReference>
<dbReference type="Gene3D" id="1.25.40.20">
    <property type="entry name" value="Ankyrin repeat-containing domain"/>
    <property type="match status" value="1"/>
</dbReference>